<organism evidence="5 6">
    <name type="scientific">Halogeometricum borinquense</name>
    <dbReference type="NCBI Taxonomy" id="60847"/>
    <lineage>
        <taxon>Archaea</taxon>
        <taxon>Methanobacteriati</taxon>
        <taxon>Methanobacteriota</taxon>
        <taxon>Stenosarchaea group</taxon>
        <taxon>Halobacteria</taxon>
        <taxon>Halobacteriales</taxon>
        <taxon>Haloferacaceae</taxon>
        <taxon>Halogeometricum</taxon>
    </lineage>
</organism>
<dbReference type="Pfam" id="PF22703">
    <property type="entry name" value="Cdc6_lid"/>
    <property type="match status" value="1"/>
</dbReference>
<evidence type="ECO:0000256" key="3">
    <source>
        <dbReference type="ARBA" id="ARBA00022840"/>
    </source>
</evidence>
<accession>A0A482SXW6</accession>
<dbReference type="InterPro" id="IPR055237">
    <property type="entry name" value="Cdc6_lid"/>
</dbReference>
<dbReference type="Pfam" id="PF13191">
    <property type="entry name" value="AAA_16"/>
    <property type="match status" value="1"/>
</dbReference>
<evidence type="ECO:0000256" key="2">
    <source>
        <dbReference type="ARBA" id="ARBA00022741"/>
    </source>
</evidence>
<dbReference type="SUPFAM" id="SSF52540">
    <property type="entry name" value="P-loop containing nucleoside triphosphate hydrolases"/>
    <property type="match status" value="1"/>
</dbReference>
<comment type="caution">
    <text evidence="5">The sequence shown here is derived from an EMBL/GenBank/DDBJ whole genome shotgun (WGS) entry which is preliminary data.</text>
</comment>
<gene>
    <name evidence="5" type="ORF">ELS19_17260</name>
</gene>
<dbReference type="RefSeq" id="WP_129786176.1">
    <property type="nucleotide sequence ID" value="NZ_RZHH01000003.1"/>
</dbReference>
<dbReference type="PANTHER" id="PTHR10763:SF22">
    <property type="entry name" value="ORC1-TYPE DNA REPLICATION PROTEIN"/>
    <property type="match status" value="1"/>
</dbReference>
<protein>
    <submittedName>
        <fullName evidence="5">AAA family ATPase</fullName>
    </submittedName>
</protein>
<dbReference type="GO" id="GO:0006260">
    <property type="term" value="P:DNA replication"/>
    <property type="evidence" value="ECO:0007669"/>
    <property type="project" value="UniProtKB-KW"/>
</dbReference>
<keyword evidence="1" id="KW-0235">DNA replication</keyword>
<evidence type="ECO:0000256" key="1">
    <source>
        <dbReference type="ARBA" id="ARBA00022705"/>
    </source>
</evidence>
<dbReference type="Proteomes" id="UP000294028">
    <property type="component" value="Unassembled WGS sequence"/>
</dbReference>
<evidence type="ECO:0000313" key="6">
    <source>
        <dbReference type="Proteomes" id="UP000294028"/>
    </source>
</evidence>
<reference evidence="5 6" key="1">
    <citation type="submission" date="2018-12" db="EMBL/GenBank/DDBJ databases">
        <title>Genome analysis provides insights into bioremediation potentialities of Halogeometricum borinquense strain N11.</title>
        <authorList>
            <person name="Najjari A."/>
            <person name="Youssef N."/>
            <person name="Fhoula I."/>
            <person name="Ben Dhia O."/>
            <person name="Mahjoubi M."/>
            <person name="Ouzari H.I."/>
            <person name="Cherif A."/>
        </authorList>
    </citation>
    <scope>NUCLEOTIDE SEQUENCE [LARGE SCALE GENOMIC DNA]</scope>
    <source>
        <strain evidence="5 6">N11</strain>
    </source>
</reference>
<dbReference type="Gene3D" id="1.10.8.60">
    <property type="match status" value="1"/>
</dbReference>
<dbReference type="CDD" id="cd00009">
    <property type="entry name" value="AAA"/>
    <property type="match status" value="1"/>
</dbReference>
<evidence type="ECO:0000259" key="4">
    <source>
        <dbReference type="SMART" id="SM00382"/>
    </source>
</evidence>
<dbReference type="InterPro" id="IPR027417">
    <property type="entry name" value="P-loop_NTPase"/>
</dbReference>
<dbReference type="PANTHER" id="PTHR10763">
    <property type="entry name" value="CELL DIVISION CONTROL PROTEIN 6-RELATED"/>
    <property type="match status" value="1"/>
</dbReference>
<dbReference type="InterPro" id="IPR041664">
    <property type="entry name" value="AAA_16"/>
</dbReference>
<feature type="domain" description="AAA+ ATPase" evidence="4">
    <location>
        <begin position="40"/>
        <end position="180"/>
    </location>
</feature>
<proteinExistence type="predicted"/>
<dbReference type="SMART" id="SM00382">
    <property type="entry name" value="AAA"/>
    <property type="match status" value="1"/>
</dbReference>
<dbReference type="InterPro" id="IPR003593">
    <property type="entry name" value="AAA+_ATPase"/>
</dbReference>
<name>A0A482SXW6_9EURY</name>
<keyword evidence="3" id="KW-0067">ATP-binding</keyword>
<dbReference type="InterPro" id="IPR050311">
    <property type="entry name" value="ORC1/CDC6"/>
</dbReference>
<evidence type="ECO:0000313" key="5">
    <source>
        <dbReference type="EMBL" id="RYJ08304.1"/>
    </source>
</evidence>
<dbReference type="GO" id="GO:0005524">
    <property type="term" value="F:ATP binding"/>
    <property type="evidence" value="ECO:0007669"/>
    <property type="project" value="UniProtKB-KW"/>
</dbReference>
<dbReference type="EMBL" id="RZHH01000003">
    <property type="protein sequence ID" value="RYJ08304.1"/>
    <property type="molecule type" value="Genomic_DNA"/>
</dbReference>
<dbReference type="AlphaFoldDB" id="A0A482SXW6"/>
<dbReference type="Gene3D" id="3.40.50.300">
    <property type="entry name" value="P-loop containing nucleotide triphosphate hydrolases"/>
    <property type="match status" value="1"/>
</dbReference>
<keyword evidence="2" id="KW-0547">Nucleotide-binding</keyword>
<sequence>MIAREEVFNVETFVPADLVHRNHELNLLSTALSPILEGSTGSNTIVTGPSGVGKTTTARYGVAQLEAEADVTTRYVNCWDDHRSWPLLHDILSEVGKVWDLHRQSTAQDLLLSRLRESVEKPYVVILDEVDRLDDSDLLYSLDAIPELTLVLITNREEELFVSMDERVHSRFRSGVRIYCDHYGVSELVEILQGRVREGLKYGVPESILERIADHAAGDARVAIRSLYRAAKWADGDNITTDIVDEAVPAARGELRQKTSSRLKPHETTLLEIVREHGPLKMGELHPLYLEQSDDERTERSLRRDLQKLADYNLVEARGETNGRRYVGL</sequence>